<dbReference type="InterPro" id="IPR000719">
    <property type="entry name" value="Prot_kinase_dom"/>
</dbReference>
<comment type="subcellular location">
    <subcellularLocation>
        <location evidence="1">Membrane</location>
        <topology evidence="1">Single-pass type I membrane protein</topology>
    </subcellularLocation>
</comment>
<dbReference type="InterPro" id="IPR011009">
    <property type="entry name" value="Kinase-like_dom_sf"/>
</dbReference>
<dbReference type="Gene3D" id="3.30.200.20">
    <property type="entry name" value="Phosphorylase Kinase, domain 1"/>
    <property type="match status" value="1"/>
</dbReference>
<evidence type="ECO:0000256" key="4">
    <source>
        <dbReference type="ARBA" id="ARBA00022614"/>
    </source>
</evidence>
<evidence type="ECO:0000256" key="5">
    <source>
        <dbReference type="ARBA" id="ARBA00022679"/>
    </source>
</evidence>
<keyword evidence="12 18" id="KW-0472">Membrane</keyword>
<dbReference type="AlphaFoldDB" id="A0AA88WH48"/>
<dbReference type="Pfam" id="PF07714">
    <property type="entry name" value="PK_Tyr_Ser-Thr"/>
    <property type="match status" value="1"/>
</dbReference>
<keyword evidence="9" id="KW-0547">Nucleotide-binding</keyword>
<evidence type="ECO:0000256" key="9">
    <source>
        <dbReference type="ARBA" id="ARBA00022741"/>
    </source>
</evidence>
<keyword evidence="5" id="KW-0808">Transferase</keyword>
<dbReference type="Pfam" id="PF11721">
    <property type="entry name" value="Malectin"/>
    <property type="match status" value="1"/>
</dbReference>
<comment type="catalytic activity">
    <reaction evidence="15">
        <text>L-threonyl-[protein] + ATP = O-phospho-L-threonyl-[protein] + ADP + H(+)</text>
        <dbReference type="Rhea" id="RHEA:46608"/>
        <dbReference type="Rhea" id="RHEA-COMP:11060"/>
        <dbReference type="Rhea" id="RHEA-COMP:11605"/>
        <dbReference type="ChEBI" id="CHEBI:15378"/>
        <dbReference type="ChEBI" id="CHEBI:30013"/>
        <dbReference type="ChEBI" id="CHEBI:30616"/>
        <dbReference type="ChEBI" id="CHEBI:61977"/>
        <dbReference type="ChEBI" id="CHEBI:456216"/>
        <dbReference type="EC" id="2.7.11.1"/>
    </reaction>
</comment>
<feature type="region of interest" description="Disordered" evidence="17">
    <location>
        <begin position="561"/>
        <end position="609"/>
    </location>
</feature>
<keyword evidence="11 18" id="KW-1133">Transmembrane helix</keyword>
<dbReference type="FunFam" id="2.60.120.430:FF:000004">
    <property type="entry name" value="Putative leucine-rich repeat receptor-like serine/threonine-protein kinase"/>
    <property type="match status" value="1"/>
</dbReference>
<evidence type="ECO:0000256" key="15">
    <source>
        <dbReference type="ARBA" id="ARBA00047899"/>
    </source>
</evidence>
<feature type="transmembrane region" description="Helical" evidence="18">
    <location>
        <begin position="364"/>
        <end position="387"/>
    </location>
</feature>
<feature type="compositionally biased region" description="Polar residues" evidence="17">
    <location>
        <begin position="599"/>
        <end position="609"/>
    </location>
</feature>
<evidence type="ECO:0000256" key="8">
    <source>
        <dbReference type="ARBA" id="ARBA00022737"/>
    </source>
</evidence>
<dbReference type="InterPro" id="IPR021720">
    <property type="entry name" value="Malectin_dom"/>
</dbReference>
<dbReference type="GO" id="GO:0004713">
    <property type="term" value="F:protein tyrosine kinase activity"/>
    <property type="evidence" value="ECO:0007669"/>
    <property type="project" value="InterPro"/>
</dbReference>
<dbReference type="Gene3D" id="1.10.510.10">
    <property type="entry name" value="Transferase(Phosphotransferase) domain 1"/>
    <property type="match status" value="1"/>
</dbReference>
<organism evidence="20 21">
    <name type="scientific">Escallonia herrerae</name>
    <dbReference type="NCBI Taxonomy" id="1293975"/>
    <lineage>
        <taxon>Eukaryota</taxon>
        <taxon>Viridiplantae</taxon>
        <taxon>Streptophyta</taxon>
        <taxon>Embryophyta</taxon>
        <taxon>Tracheophyta</taxon>
        <taxon>Spermatophyta</taxon>
        <taxon>Magnoliopsida</taxon>
        <taxon>eudicotyledons</taxon>
        <taxon>Gunneridae</taxon>
        <taxon>Pentapetalae</taxon>
        <taxon>asterids</taxon>
        <taxon>campanulids</taxon>
        <taxon>Escalloniales</taxon>
        <taxon>Escalloniaceae</taxon>
        <taxon>Escallonia</taxon>
    </lineage>
</organism>
<dbReference type="Gene3D" id="3.80.10.10">
    <property type="entry name" value="Ribonuclease Inhibitor"/>
    <property type="match status" value="1"/>
</dbReference>
<dbReference type="SUPFAM" id="SSF52058">
    <property type="entry name" value="L domain-like"/>
    <property type="match status" value="1"/>
</dbReference>
<dbReference type="InterPro" id="IPR032675">
    <property type="entry name" value="LRR_dom_sf"/>
</dbReference>
<evidence type="ECO:0000256" key="7">
    <source>
        <dbReference type="ARBA" id="ARBA00022729"/>
    </source>
</evidence>
<comment type="caution">
    <text evidence="20">The sequence shown here is derived from an EMBL/GenBank/DDBJ whole genome shotgun (WGS) entry which is preliminary data.</text>
</comment>
<evidence type="ECO:0000259" key="19">
    <source>
        <dbReference type="PROSITE" id="PS50011"/>
    </source>
</evidence>
<dbReference type="SMART" id="SM00219">
    <property type="entry name" value="TyrKc"/>
    <property type="match status" value="1"/>
</dbReference>
<keyword evidence="3" id="KW-0597">Phosphoprotein</keyword>
<dbReference type="GO" id="GO:0004674">
    <property type="term" value="F:protein serine/threonine kinase activity"/>
    <property type="evidence" value="ECO:0007669"/>
    <property type="project" value="UniProtKB-EC"/>
</dbReference>
<reference evidence="20" key="1">
    <citation type="submission" date="2022-12" db="EMBL/GenBank/DDBJ databases">
        <title>Draft genome assemblies for two species of Escallonia (Escalloniales).</title>
        <authorList>
            <person name="Chanderbali A."/>
            <person name="Dervinis C."/>
            <person name="Anghel I."/>
            <person name="Soltis D."/>
            <person name="Soltis P."/>
            <person name="Zapata F."/>
        </authorList>
    </citation>
    <scope>NUCLEOTIDE SEQUENCE</scope>
    <source>
        <strain evidence="20">UCBG64.0493</strain>
        <tissue evidence="20">Leaf</tissue>
    </source>
</reference>
<dbReference type="PROSITE" id="PS50011">
    <property type="entry name" value="PROTEIN_KINASE_DOM"/>
    <property type="match status" value="1"/>
</dbReference>
<proteinExistence type="predicted"/>
<protein>
    <recommendedName>
        <fullName evidence="2">non-specific serine/threonine protein kinase</fullName>
        <ecNumber evidence="2">2.7.11.1</ecNumber>
    </recommendedName>
</protein>
<dbReference type="InterPro" id="IPR001611">
    <property type="entry name" value="Leu-rich_rpt"/>
</dbReference>
<keyword evidence="8" id="KW-0677">Repeat</keyword>
<evidence type="ECO:0000256" key="10">
    <source>
        <dbReference type="ARBA" id="ARBA00022840"/>
    </source>
</evidence>
<evidence type="ECO:0000256" key="2">
    <source>
        <dbReference type="ARBA" id="ARBA00012513"/>
    </source>
</evidence>
<dbReference type="PANTHER" id="PTHR48006">
    <property type="entry name" value="LEUCINE-RICH REPEAT-CONTAINING PROTEIN DDB_G0281931-RELATED"/>
    <property type="match status" value="1"/>
</dbReference>
<feature type="domain" description="Protein kinase" evidence="19">
    <location>
        <begin position="333"/>
        <end position="609"/>
    </location>
</feature>
<dbReference type="InterPro" id="IPR051824">
    <property type="entry name" value="LRR_Rcpt-Like_S/T_Kinase"/>
</dbReference>
<keyword evidence="13" id="KW-0675">Receptor</keyword>
<dbReference type="Proteomes" id="UP001188597">
    <property type="component" value="Unassembled WGS sequence"/>
</dbReference>
<keyword evidence="10" id="KW-0067">ATP-binding</keyword>
<evidence type="ECO:0000256" key="17">
    <source>
        <dbReference type="SAM" id="MobiDB-lite"/>
    </source>
</evidence>
<evidence type="ECO:0000256" key="16">
    <source>
        <dbReference type="ARBA" id="ARBA00048679"/>
    </source>
</evidence>
<keyword evidence="4" id="KW-0433">Leucine-rich repeat</keyword>
<keyword evidence="14" id="KW-0325">Glycoprotein</keyword>
<sequence>KVPILIPEWQSWLEEELHWNSRIDGSKLSGKIPDFIGNWTSIKRLDMQGTSMQGPIPSTISQLKNLEELDLSFNGLTGGIPDSFQGLSSIDYIDLSYNNFTEPSGPSCSSSSYAIRKFLIYEAYTFPITCLSPSALQRPNIAFLFRTYWCLKEDLPCSSKPRCNCDYAVHNHSLFINCGGGNTNFEKNEYEEDLDTSGPSFFFVSSEKWAYSSTGLFMGNDRANYIASTSNVAGPDFYKTARLAPTSLKYYGLCLRNGSYRVRLHFAEIMYSNDSTFSSLGKRIFDVSIQGNLVLKDFNIVENATGVGKGITVDFKDVPVNGTLEIHLYWAGKGTTAIPNRGVYGPLISAITVTPNFDTDTGGLSIGAITGIVAASCVSVILILVALRMKGYLGGENSEDKDGGVIAVKQLSAKSKQGNREFVNEIGMISALHHPNLVKLYGCCIEGNQLSVIYEYMENNSLARALFGKYFNIAYVLQEQGKLLELVDPCLGSNYSKEEAMRMLNLALLCTNISPTLRPSMSSAVSMLEGRIPVQVQKITSSAWNEDLTFKALEKRSHDSQTHISTFSQDSQQQRSTTSMDTPWIDTSISFESKDETPLTLSDRASTYS</sequence>
<keyword evidence="21" id="KW-1185">Reference proteome</keyword>
<comment type="catalytic activity">
    <reaction evidence="16">
        <text>L-seryl-[protein] + ATP = O-phospho-L-seryl-[protein] + ADP + H(+)</text>
        <dbReference type="Rhea" id="RHEA:17989"/>
        <dbReference type="Rhea" id="RHEA-COMP:9863"/>
        <dbReference type="Rhea" id="RHEA-COMP:11604"/>
        <dbReference type="ChEBI" id="CHEBI:15378"/>
        <dbReference type="ChEBI" id="CHEBI:29999"/>
        <dbReference type="ChEBI" id="CHEBI:30616"/>
        <dbReference type="ChEBI" id="CHEBI:83421"/>
        <dbReference type="ChEBI" id="CHEBI:456216"/>
        <dbReference type="EC" id="2.7.11.1"/>
    </reaction>
</comment>
<evidence type="ECO:0000256" key="1">
    <source>
        <dbReference type="ARBA" id="ARBA00004479"/>
    </source>
</evidence>
<accession>A0AA88WH48</accession>
<evidence type="ECO:0000256" key="14">
    <source>
        <dbReference type="ARBA" id="ARBA00023180"/>
    </source>
</evidence>
<dbReference type="PANTHER" id="PTHR48006:SF60">
    <property type="entry name" value="PROTEIN KINASE DOMAIN-CONTAINING PROTEIN"/>
    <property type="match status" value="1"/>
</dbReference>
<dbReference type="GO" id="GO:0016020">
    <property type="term" value="C:membrane"/>
    <property type="evidence" value="ECO:0007669"/>
    <property type="project" value="UniProtKB-SubCell"/>
</dbReference>
<keyword evidence="6 18" id="KW-0812">Transmembrane</keyword>
<evidence type="ECO:0000256" key="6">
    <source>
        <dbReference type="ARBA" id="ARBA00022692"/>
    </source>
</evidence>
<feature type="non-terminal residue" evidence="20">
    <location>
        <position position="609"/>
    </location>
</feature>
<gene>
    <name evidence="20" type="ORF">RJ639_041561</name>
</gene>
<dbReference type="SUPFAM" id="SSF56112">
    <property type="entry name" value="Protein kinase-like (PK-like)"/>
    <property type="match status" value="1"/>
</dbReference>
<evidence type="ECO:0000256" key="13">
    <source>
        <dbReference type="ARBA" id="ARBA00023170"/>
    </source>
</evidence>
<evidence type="ECO:0000256" key="3">
    <source>
        <dbReference type="ARBA" id="ARBA00022553"/>
    </source>
</evidence>
<evidence type="ECO:0000256" key="12">
    <source>
        <dbReference type="ARBA" id="ARBA00023136"/>
    </source>
</evidence>
<evidence type="ECO:0000313" key="21">
    <source>
        <dbReference type="Proteomes" id="UP001188597"/>
    </source>
</evidence>
<name>A0AA88WH48_9ASTE</name>
<feature type="compositionally biased region" description="Low complexity" evidence="17">
    <location>
        <begin position="565"/>
        <end position="582"/>
    </location>
</feature>
<dbReference type="FunFam" id="3.80.10.10:FF:000041">
    <property type="entry name" value="LRR receptor-like serine/threonine-protein kinase ERECTA"/>
    <property type="match status" value="1"/>
</dbReference>
<dbReference type="EMBL" id="JAVXUP010000546">
    <property type="protein sequence ID" value="KAK3025480.1"/>
    <property type="molecule type" value="Genomic_DNA"/>
</dbReference>
<dbReference type="GO" id="GO:0005524">
    <property type="term" value="F:ATP binding"/>
    <property type="evidence" value="ECO:0007669"/>
    <property type="project" value="UniProtKB-KW"/>
</dbReference>
<dbReference type="InterPro" id="IPR020635">
    <property type="entry name" value="Tyr_kinase_cat_dom"/>
</dbReference>
<keyword evidence="7" id="KW-0732">Signal</keyword>
<dbReference type="Pfam" id="PF13855">
    <property type="entry name" value="LRR_8"/>
    <property type="match status" value="1"/>
</dbReference>
<dbReference type="Gene3D" id="2.60.120.430">
    <property type="entry name" value="Galactose-binding lectin"/>
    <property type="match status" value="1"/>
</dbReference>
<evidence type="ECO:0000313" key="20">
    <source>
        <dbReference type="EMBL" id="KAK3025480.1"/>
    </source>
</evidence>
<evidence type="ECO:0000256" key="18">
    <source>
        <dbReference type="SAM" id="Phobius"/>
    </source>
</evidence>
<dbReference type="EC" id="2.7.11.1" evidence="2"/>
<evidence type="ECO:0000256" key="11">
    <source>
        <dbReference type="ARBA" id="ARBA00022989"/>
    </source>
</evidence>
<dbReference type="InterPro" id="IPR001245">
    <property type="entry name" value="Ser-Thr/Tyr_kinase_cat_dom"/>
</dbReference>